<evidence type="ECO:0000256" key="1">
    <source>
        <dbReference type="SAM" id="MobiDB-lite"/>
    </source>
</evidence>
<dbReference type="EMBL" id="OW152824">
    <property type="protein sequence ID" value="CAH2040739.1"/>
    <property type="molecule type" value="Genomic_DNA"/>
</dbReference>
<feature type="non-terminal residue" evidence="2">
    <location>
        <position position="1"/>
    </location>
</feature>
<sequence length="117" mass="13172">MYSKRRETTAPHNAEGRALSTPPRLLRGPTTVRYDASSSVHAARVPASEIDKASAIERRREFRSSQRVALTSNGARDNRRLRHDAASSRADELSATRHLLGQANGYNVDRVMNRQMW</sequence>
<feature type="compositionally biased region" description="Polar residues" evidence="1">
    <location>
        <begin position="65"/>
        <end position="75"/>
    </location>
</feature>
<feature type="region of interest" description="Disordered" evidence="1">
    <location>
        <begin position="62"/>
        <end position="89"/>
    </location>
</feature>
<evidence type="ECO:0000313" key="2">
    <source>
        <dbReference type="EMBL" id="CAH2040739.1"/>
    </source>
</evidence>
<organism evidence="2 3">
    <name type="scientific">Iphiclides podalirius</name>
    <name type="common">scarce swallowtail</name>
    <dbReference type="NCBI Taxonomy" id="110791"/>
    <lineage>
        <taxon>Eukaryota</taxon>
        <taxon>Metazoa</taxon>
        <taxon>Ecdysozoa</taxon>
        <taxon>Arthropoda</taxon>
        <taxon>Hexapoda</taxon>
        <taxon>Insecta</taxon>
        <taxon>Pterygota</taxon>
        <taxon>Neoptera</taxon>
        <taxon>Endopterygota</taxon>
        <taxon>Lepidoptera</taxon>
        <taxon>Glossata</taxon>
        <taxon>Ditrysia</taxon>
        <taxon>Papilionoidea</taxon>
        <taxon>Papilionidae</taxon>
        <taxon>Papilioninae</taxon>
        <taxon>Iphiclides</taxon>
    </lineage>
</organism>
<feature type="region of interest" description="Disordered" evidence="1">
    <location>
        <begin position="1"/>
        <end position="30"/>
    </location>
</feature>
<keyword evidence="3" id="KW-1185">Reference proteome</keyword>
<name>A0ABN8HT04_9NEOP</name>
<reference evidence="2" key="1">
    <citation type="submission" date="2022-03" db="EMBL/GenBank/DDBJ databases">
        <authorList>
            <person name="Martin H S."/>
        </authorList>
    </citation>
    <scope>NUCLEOTIDE SEQUENCE</scope>
</reference>
<gene>
    <name evidence="2" type="ORF">IPOD504_LOCUS2775</name>
</gene>
<evidence type="ECO:0000313" key="3">
    <source>
        <dbReference type="Proteomes" id="UP000837857"/>
    </source>
</evidence>
<accession>A0ABN8HT04</accession>
<dbReference type="Proteomes" id="UP000837857">
    <property type="component" value="Chromosome 12"/>
</dbReference>
<protein>
    <submittedName>
        <fullName evidence="2">Uncharacterized protein</fullName>
    </submittedName>
</protein>
<proteinExistence type="predicted"/>